<dbReference type="EMBL" id="CP043435">
    <property type="protein sequence ID" value="QEL44473.1"/>
    <property type="molecule type" value="Genomic_DNA"/>
</dbReference>
<gene>
    <name evidence="1" type="ORF">CFVT_0493</name>
</gene>
<proteinExistence type="predicted"/>
<dbReference type="Proteomes" id="UP000322035">
    <property type="component" value="Chromosome"/>
</dbReference>
<reference evidence="1 2" key="1">
    <citation type="submission" date="2019-08" db="EMBL/GenBank/DDBJ databases">
        <title>Complete genomes of the Campylobacter fetus subsp. venerealis, Campylobacter lari subsp. concheus, Campylobacter sputorum bv. sputorum and Campylobacter volucris type strains.</title>
        <authorList>
            <person name="Miller W.G."/>
            <person name="Yee E."/>
        </authorList>
    </citation>
    <scope>NUCLEOTIDE SEQUENCE [LARGE SCALE GENOMIC DNA]</scope>
    <source>
        <strain evidence="1 2">NCTC 10354</strain>
    </source>
</reference>
<protein>
    <submittedName>
        <fullName evidence="1">Uncharacterized protein</fullName>
    </submittedName>
</protein>
<organism evidence="1 2">
    <name type="scientific">Campylobacter fetus subsp. venerealis NCTC 10354</name>
    <dbReference type="NCBI Taxonomy" id="983328"/>
    <lineage>
        <taxon>Bacteria</taxon>
        <taxon>Pseudomonadati</taxon>
        <taxon>Campylobacterota</taxon>
        <taxon>Epsilonproteobacteria</taxon>
        <taxon>Campylobacterales</taxon>
        <taxon>Campylobacteraceae</taxon>
        <taxon>Campylobacter</taxon>
        <taxon>Campylobacter fetus subsp. venerealis bv. venerealis</taxon>
    </lineage>
</organism>
<dbReference type="RefSeq" id="WP_002848729.1">
    <property type="nucleotide sequence ID" value="NZ_CP043435.1"/>
</dbReference>
<accession>A0AAE6IYV2</accession>
<evidence type="ECO:0000313" key="2">
    <source>
        <dbReference type="Proteomes" id="UP000322035"/>
    </source>
</evidence>
<name>A0AAE6IYV2_CAMFE</name>
<evidence type="ECO:0000313" key="1">
    <source>
        <dbReference type="EMBL" id="QEL44473.1"/>
    </source>
</evidence>
<sequence>MEFSFGNIKPKLDRYKLGMGLAKAGFNESLHRYIESVICDDEKLTIILSHNLAKLEFDHSKEQFLSKARVYYKDHARDFEALNFIPKRIEAKVVFKSNDKFKNDPLGAPTPINPPKKVSTAQFENRAKDPLINAGFENIRKVIYDRETNAFKKTTIK</sequence>
<dbReference type="AlphaFoldDB" id="A0AAE6IYV2"/>